<dbReference type="GO" id="GO:0030687">
    <property type="term" value="C:preribosome, large subunit precursor"/>
    <property type="evidence" value="ECO:0007669"/>
    <property type="project" value="TreeGrafter"/>
</dbReference>
<evidence type="ECO:0000256" key="7">
    <source>
        <dbReference type="SAM" id="MobiDB-lite"/>
    </source>
</evidence>
<evidence type="ECO:0000313" key="8">
    <source>
        <dbReference type="Proteomes" id="UP000694867"/>
    </source>
</evidence>
<dbReference type="GO" id="GO:0042273">
    <property type="term" value="P:ribosomal large subunit biogenesis"/>
    <property type="evidence" value="ECO:0007669"/>
    <property type="project" value="TreeGrafter"/>
</dbReference>
<gene>
    <name evidence="9" type="primary">LOC100901799</name>
</gene>
<sequence>MSSSESCDETDYDSDTALQEALASGKLQPGTYALAPHAATQVQVNDVEALEAKYKQIHLNLDWFQRLDCTNELAPLTADLKEHEESLRLDVEKKGLIEEEDNVHNDFKRELLFYRQAQATVFEALAKLKELGIPTKRPDDYFAQMAKSDAHMTKVKQKLLVKKKQVERTMKVKQIREMKKLGKTVQTEVMLQRAKEKRELMDKIKKFRKGKGTLEFLNERPELKKGLSRSQFKRIGKDDKYGFGGQKKRGKRNTRESYQDVSGKKASAKLPKAHHKKLKAKGRK</sequence>
<comment type="function">
    <text evidence="1">Required for the processing of the 27S pre-rRNA.</text>
</comment>
<evidence type="ECO:0000313" key="9">
    <source>
        <dbReference type="RefSeq" id="XP_003748247.1"/>
    </source>
</evidence>
<feature type="region of interest" description="Disordered" evidence="7">
    <location>
        <begin position="227"/>
        <end position="284"/>
    </location>
</feature>
<dbReference type="Proteomes" id="UP000694867">
    <property type="component" value="Unplaced"/>
</dbReference>
<dbReference type="KEGG" id="goe:100901799"/>
<keyword evidence="4" id="KW-0690">Ribosome biogenesis</keyword>
<reference evidence="9" key="1">
    <citation type="submission" date="2025-08" db="UniProtKB">
        <authorList>
            <consortium name="RefSeq"/>
        </authorList>
    </citation>
    <scope>IDENTIFICATION</scope>
</reference>
<dbReference type="GO" id="GO:0006364">
    <property type="term" value="P:rRNA processing"/>
    <property type="evidence" value="ECO:0007669"/>
    <property type="project" value="TreeGrafter"/>
</dbReference>
<organism evidence="8 9">
    <name type="scientific">Galendromus occidentalis</name>
    <name type="common">western predatory mite</name>
    <dbReference type="NCBI Taxonomy" id="34638"/>
    <lineage>
        <taxon>Eukaryota</taxon>
        <taxon>Metazoa</taxon>
        <taxon>Ecdysozoa</taxon>
        <taxon>Arthropoda</taxon>
        <taxon>Chelicerata</taxon>
        <taxon>Arachnida</taxon>
        <taxon>Acari</taxon>
        <taxon>Parasitiformes</taxon>
        <taxon>Mesostigmata</taxon>
        <taxon>Gamasina</taxon>
        <taxon>Phytoseioidea</taxon>
        <taxon>Phytoseiidae</taxon>
        <taxon>Typhlodrominae</taxon>
        <taxon>Galendromus</taxon>
    </lineage>
</organism>
<evidence type="ECO:0000256" key="3">
    <source>
        <dbReference type="ARBA" id="ARBA00007336"/>
    </source>
</evidence>
<dbReference type="InterPro" id="IPR008610">
    <property type="entry name" value="Ebp2"/>
</dbReference>
<dbReference type="GO" id="GO:0034399">
    <property type="term" value="C:nuclear periphery"/>
    <property type="evidence" value="ECO:0007669"/>
    <property type="project" value="TreeGrafter"/>
</dbReference>
<evidence type="ECO:0000256" key="1">
    <source>
        <dbReference type="ARBA" id="ARBA00003387"/>
    </source>
</evidence>
<dbReference type="GO" id="GO:0005730">
    <property type="term" value="C:nucleolus"/>
    <property type="evidence" value="ECO:0007669"/>
    <property type="project" value="UniProtKB-SubCell"/>
</dbReference>
<dbReference type="AlphaFoldDB" id="A0AAJ6QYR2"/>
<name>A0AAJ6QYR2_9ACAR</name>
<keyword evidence="8" id="KW-1185">Reference proteome</keyword>
<evidence type="ECO:0000256" key="5">
    <source>
        <dbReference type="ARBA" id="ARBA00023054"/>
    </source>
</evidence>
<feature type="compositionally biased region" description="Basic residues" evidence="7">
    <location>
        <begin position="271"/>
        <end position="284"/>
    </location>
</feature>
<protein>
    <submittedName>
        <fullName evidence="9">Probable rRNA-processing protein EBP2 homolog</fullName>
    </submittedName>
</protein>
<dbReference type="GeneID" id="100901799"/>
<dbReference type="PANTHER" id="PTHR13028">
    <property type="entry name" value="RRNA PROCESSING PROTEIN EBNA1-BINDING PROTEIN-RELATED"/>
    <property type="match status" value="1"/>
</dbReference>
<evidence type="ECO:0000256" key="4">
    <source>
        <dbReference type="ARBA" id="ARBA00022517"/>
    </source>
</evidence>
<keyword evidence="5" id="KW-0175">Coiled coil</keyword>
<evidence type="ECO:0000256" key="6">
    <source>
        <dbReference type="ARBA" id="ARBA00023242"/>
    </source>
</evidence>
<comment type="similarity">
    <text evidence="3">Belongs to the EBP2 family.</text>
</comment>
<keyword evidence="6" id="KW-0539">Nucleus</keyword>
<dbReference type="PANTHER" id="PTHR13028:SF0">
    <property type="entry name" value="RRNA-PROCESSING PROTEIN EBP2-RELATED"/>
    <property type="match status" value="1"/>
</dbReference>
<proteinExistence type="inferred from homology"/>
<comment type="subcellular location">
    <subcellularLocation>
        <location evidence="2">Nucleus</location>
        <location evidence="2">Nucleolus</location>
    </subcellularLocation>
</comment>
<evidence type="ECO:0000256" key="2">
    <source>
        <dbReference type="ARBA" id="ARBA00004604"/>
    </source>
</evidence>
<dbReference type="RefSeq" id="XP_003748247.1">
    <property type="nucleotide sequence ID" value="XM_003748199.1"/>
</dbReference>
<accession>A0AAJ6QYR2</accession>
<dbReference type="Pfam" id="PF05890">
    <property type="entry name" value="Ebp2"/>
    <property type="match status" value="1"/>
</dbReference>